<name>A0ABU7ZK19_9HYPH</name>
<protein>
    <recommendedName>
        <fullName evidence="3">Outer membrane protein beta-barrel domain-containing protein</fullName>
    </recommendedName>
</protein>
<keyword evidence="2" id="KW-1185">Reference proteome</keyword>
<evidence type="ECO:0000313" key="2">
    <source>
        <dbReference type="Proteomes" id="UP001380822"/>
    </source>
</evidence>
<sequence length="257" mass="27661">MGQGVSLSEPEDDSRWVTQVTPYLWAAGLEGKISPFRRGPVIETDKSFSDVLDDLNFGGFANLWTRHGRFVFSGDAMYIKTTDADAIGPLPAFQIPGLGVTIPVGATIGARVDTEQFMATLQGGYRIVETPRFTLDALAGARIWHISNEIKVTAEHTGIGRRTASYGESFGWADPLAGLRAFVPLTEQFSLQAQADAGGFGAGADLTWSVLATANYTVNDSLSLSAGYKALKVDYDRDGHVYDVFLSGPVVGVTLRF</sequence>
<reference evidence="1 2" key="1">
    <citation type="submission" date="2024-02" db="EMBL/GenBank/DDBJ databases">
        <title>A new putative Pannonibacter species isolated from two cases of bloodstream infections in paediatric patients.</title>
        <authorList>
            <person name="Castellana S."/>
            <person name="De Laurentiis V."/>
            <person name="Grassi M."/>
            <person name="De Leonardis F."/>
            <person name="Mosca A."/>
            <person name="De Carlo C."/>
            <person name="Sparapano E."/>
            <person name="Ronga L."/>
            <person name="Santacroce L."/>
            <person name="Chironna M."/>
            <person name="De Robertis A."/>
            <person name="Bianco A."/>
            <person name="Del Sambro L."/>
            <person name="Capozzi L."/>
            <person name="Parisi A."/>
        </authorList>
    </citation>
    <scope>NUCLEOTIDE SEQUENCE [LARGE SCALE GENOMIC DNA]</scope>
    <source>
        <strain evidence="1 2">Pt2</strain>
    </source>
</reference>
<accession>A0ABU7ZK19</accession>
<organism evidence="1 2">
    <name type="scientific">Pannonibacter anstelovis</name>
    <dbReference type="NCBI Taxonomy" id="3121537"/>
    <lineage>
        <taxon>Bacteria</taxon>
        <taxon>Pseudomonadati</taxon>
        <taxon>Pseudomonadota</taxon>
        <taxon>Alphaproteobacteria</taxon>
        <taxon>Hyphomicrobiales</taxon>
        <taxon>Stappiaceae</taxon>
        <taxon>Pannonibacter</taxon>
    </lineage>
</organism>
<dbReference type="SUPFAM" id="SSF56925">
    <property type="entry name" value="OMPA-like"/>
    <property type="match status" value="1"/>
</dbReference>
<evidence type="ECO:0000313" key="1">
    <source>
        <dbReference type="EMBL" id="MEH0094877.1"/>
    </source>
</evidence>
<dbReference type="EMBL" id="JBAKBE010000001">
    <property type="protein sequence ID" value="MEH0094877.1"/>
    <property type="molecule type" value="Genomic_DNA"/>
</dbReference>
<gene>
    <name evidence="1" type="ORF">V6L76_01350</name>
</gene>
<proteinExistence type="predicted"/>
<evidence type="ECO:0008006" key="3">
    <source>
        <dbReference type="Google" id="ProtNLM"/>
    </source>
</evidence>
<comment type="caution">
    <text evidence="1">The sequence shown here is derived from an EMBL/GenBank/DDBJ whole genome shotgun (WGS) entry which is preliminary data.</text>
</comment>
<dbReference type="Proteomes" id="UP001380822">
    <property type="component" value="Unassembled WGS sequence"/>
</dbReference>
<dbReference type="InterPro" id="IPR011250">
    <property type="entry name" value="OMP/PagP_B-barrel"/>
</dbReference>